<evidence type="ECO:0000256" key="1">
    <source>
        <dbReference type="ARBA" id="ARBA00022630"/>
    </source>
</evidence>
<keyword evidence="2" id="KW-0288">FMN</keyword>
<dbReference type="Proteomes" id="UP000616547">
    <property type="component" value="Unassembled WGS sequence"/>
</dbReference>
<gene>
    <name evidence="4" type="ORF">lacNasYZ03_00330</name>
</gene>
<evidence type="ECO:0000256" key="2">
    <source>
        <dbReference type="ARBA" id="ARBA00022643"/>
    </source>
</evidence>
<dbReference type="EMBL" id="BOCI01000013">
    <property type="protein sequence ID" value="GHW00346.1"/>
    <property type="molecule type" value="Genomic_DNA"/>
</dbReference>
<feature type="domain" description="NADPH-dependent FMN reductase-like" evidence="3">
    <location>
        <begin position="16"/>
        <end position="137"/>
    </location>
</feature>
<keyword evidence="1" id="KW-0285">Flavoprotein</keyword>
<accession>A0ABQ3W286</accession>
<organism evidence="4 5">
    <name type="scientific">Lactobacillus nasalidis</name>
    <dbReference type="NCBI Taxonomy" id="2797258"/>
    <lineage>
        <taxon>Bacteria</taxon>
        <taxon>Bacillati</taxon>
        <taxon>Bacillota</taxon>
        <taxon>Bacilli</taxon>
        <taxon>Lactobacillales</taxon>
        <taxon>Lactobacillaceae</taxon>
        <taxon>Lactobacillus</taxon>
    </lineage>
</organism>
<evidence type="ECO:0000259" key="3">
    <source>
        <dbReference type="Pfam" id="PF03358"/>
    </source>
</evidence>
<name>A0ABQ3W286_9LACO</name>
<dbReference type="PANTHER" id="PTHR43278:SF4">
    <property type="entry name" value="NAD(P)H-DEPENDENT FMN-CONTAINING OXIDOREDUCTASE YWQN-RELATED"/>
    <property type="match status" value="1"/>
</dbReference>
<dbReference type="RefSeq" id="WP_201331802.1">
    <property type="nucleotide sequence ID" value="NZ_BOCG01000715.1"/>
</dbReference>
<dbReference type="InterPro" id="IPR051796">
    <property type="entry name" value="ISF_SsuE-like"/>
</dbReference>
<dbReference type="Gene3D" id="3.40.50.360">
    <property type="match status" value="1"/>
</dbReference>
<comment type="caution">
    <text evidence="4">The sequence shown here is derived from an EMBL/GenBank/DDBJ whole genome shotgun (WGS) entry which is preliminary data.</text>
</comment>
<dbReference type="InterPro" id="IPR005025">
    <property type="entry name" value="FMN_Rdtase-like_dom"/>
</dbReference>
<evidence type="ECO:0000313" key="5">
    <source>
        <dbReference type="Proteomes" id="UP000616547"/>
    </source>
</evidence>
<sequence length="150" mass="16933">MNLFKKNTNLSDLDGKIVFINASENANGTTARMGRKLLQGKDYQEVDLSELKIYQLSQRFSDDQFDQVLQAIDKADTIVLGAPIYWHSISGYAKVFFERLSRDSGGILPGKKFGVFIHGSEPSDSIGPTENLLRWFTRVERLENLGVQVF</sequence>
<reference evidence="5" key="1">
    <citation type="submission" date="2021-01" db="EMBL/GenBank/DDBJ databases">
        <title>Draft genome sequence of Nasalis larvatus strain YZ03.</title>
        <authorList>
            <person name="Suzuki-Hashido N."/>
            <person name="Tsuchida S."/>
            <person name="Hayakawa T."/>
        </authorList>
    </citation>
    <scope>NUCLEOTIDE SEQUENCE [LARGE SCALE GENOMIC DNA]</scope>
    <source>
        <strain evidence="5">YZ03</strain>
    </source>
</reference>
<protein>
    <recommendedName>
        <fullName evidence="3">NADPH-dependent FMN reductase-like domain-containing protein</fullName>
    </recommendedName>
</protein>
<dbReference type="InterPro" id="IPR029039">
    <property type="entry name" value="Flavoprotein-like_sf"/>
</dbReference>
<evidence type="ECO:0000313" key="4">
    <source>
        <dbReference type="EMBL" id="GHW00346.1"/>
    </source>
</evidence>
<dbReference type="SUPFAM" id="SSF52218">
    <property type="entry name" value="Flavoproteins"/>
    <property type="match status" value="1"/>
</dbReference>
<keyword evidence="5" id="KW-1185">Reference proteome</keyword>
<proteinExistence type="predicted"/>
<dbReference type="Pfam" id="PF03358">
    <property type="entry name" value="FMN_red"/>
    <property type="match status" value="1"/>
</dbReference>
<dbReference type="PANTHER" id="PTHR43278">
    <property type="entry name" value="NAD(P)H-DEPENDENT FMN-CONTAINING OXIDOREDUCTASE YWQN-RELATED"/>
    <property type="match status" value="1"/>
</dbReference>